<evidence type="ECO:0000256" key="1">
    <source>
        <dbReference type="ARBA" id="ARBA00004604"/>
    </source>
</evidence>
<dbReference type="AlphaFoldDB" id="A0A9C7Q5D6"/>
<feature type="compositionally biased region" description="Basic and acidic residues" evidence="4">
    <location>
        <begin position="78"/>
        <end position="88"/>
    </location>
</feature>
<feature type="region of interest" description="Disordered" evidence="4">
    <location>
        <begin position="72"/>
        <end position="97"/>
    </location>
</feature>
<keyword evidence="2" id="KW-0597">Phosphoprotein</keyword>
<feature type="compositionally biased region" description="Basic and acidic residues" evidence="4">
    <location>
        <begin position="448"/>
        <end position="469"/>
    </location>
</feature>
<organism evidence="5 6">
    <name type="scientific">Galdieria partita</name>
    <dbReference type="NCBI Taxonomy" id="83374"/>
    <lineage>
        <taxon>Eukaryota</taxon>
        <taxon>Rhodophyta</taxon>
        <taxon>Bangiophyceae</taxon>
        <taxon>Galdieriales</taxon>
        <taxon>Galdieriaceae</taxon>
        <taxon>Galdieria</taxon>
    </lineage>
</organism>
<feature type="compositionally biased region" description="Polar residues" evidence="4">
    <location>
        <begin position="342"/>
        <end position="351"/>
    </location>
</feature>
<feature type="compositionally biased region" description="Acidic residues" evidence="4">
    <location>
        <begin position="317"/>
        <end position="326"/>
    </location>
</feature>
<keyword evidence="6" id="KW-1185">Reference proteome</keyword>
<dbReference type="PANTHER" id="PTHR14150">
    <property type="entry name" value="U3 SMALL NUCLEOLAR RNA-ASSOCIATED PROTEIN 14"/>
    <property type="match status" value="1"/>
</dbReference>
<name>A0A9C7Q5D6_9RHOD</name>
<dbReference type="Proteomes" id="UP001061958">
    <property type="component" value="Unassembled WGS sequence"/>
</dbReference>
<evidence type="ECO:0000313" key="5">
    <source>
        <dbReference type="EMBL" id="GJQ15451.1"/>
    </source>
</evidence>
<feature type="compositionally biased region" description="Basic residues" evidence="4">
    <location>
        <begin position="241"/>
        <end position="254"/>
    </location>
</feature>
<evidence type="ECO:0000256" key="4">
    <source>
        <dbReference type="SAM" id="MobiDB-lite"/>
    </source>
</evidence>
<keyword evidence="3" id="KW-0539">Nucleus</keyword>
<feature type="region of interest" description="Disordered" evidence="4">
    <location>
        <begin position="280"/>
        <end position="351"/>
    </location>
</feature>
<dbReference type="OrthoDB" id="5649at2759"/>
<feature type="compositionally biased region" description="Basic residues" evidence="4">
    <location>
        <begin position="205"/>
        <end position="219"/>
    </location>
</feature>
<evidence type="ECO:0008006" key="7">
    <source>
        <dbReference type="Google" id="ProtNLM"/>
    </source>
</evidence>
<dbReference type="Pfam" id="PF04615">
    <property type="entry name" value="Utp14"/>
    <property type="match status" value="1"/>
</dbReference>
<sequence length="653" mass="74898">MSESDDERSFSSEAQEQLVSNILQLNKQSHVQKVVDDGAVYPKALGVTIDDLINSLHSTKKLGDLKKQVQQIRGKALKPPEHRAQVERNRRKAAYATTKSETKKWKSVISRIQRAQVLDFTDSASRPKEATVNELVNWFQPQCELEKEIDQVIKHSLIENQLSEEFKKAKKTAEDEKDVEALRSYKAKMRALMSYFEQKRRRIKKIKSKRYRKAHRSSKVNKNSEQAKSVKETRAEERMSLRHKNTSKWVKRQLQRNAAHKEETAKAAIQEQLEIGRERMQKGNTEDNVEEEDTSDSCSSSSDEDIPEVESNRNYSEMEDETEALEESIRQEEKLNNRPSEENGTALNPSQVLKKLSSSAMETRDLTFATSSRITVRTDSADSSNIEIIPTVKRTNASESVTAVVDNPWLIGTSLATEENNLSIGRQAISHYDENKNEHGKEPLQVVTKERRQKVETPKKPNSETHWAQEELDDDVVSTSSNEAENKYYLKRAFVEAGTEDNEFEREKEREIEEQLEIEQPETLALPGWGTWGGAGVKEPRALRLAEKVKRENEKKRKMAKANRKDSERGLEHVIISEKRVKQTAALTLPFVPAPMKSREEYESTTKMPLGKEWLRFESYQKAIRPSIITPMGSNIEPINHKRISGTQDKVRL</sequence>
<evidence type="ECO:0000256" key="2">
    <source>
        <dbReference type="ARBA" id="ARBA00022553"/>
    </source>
</evidence>
<feature type="compositionally biased region" description="Basic and acidic residues" evidence="4">
    <location>
        <begin position="228"/>
        <end position="240"/>
    </location>
</feature>
<dbReference type="PANTHER" id="PTHR14150:SF12">
    <property type="entry name" value="U3 SMALL NUCLEOLAR RNA-ASSOCIATED PROTEIN 14 HOMOLOG A"/>
    <property type="match status" value="1"/>
</dbReference>
<feature type="compositionally biased region" description="Basic and acidic residues" evidence="4">
    <location>
        <begin position="327"/>
        <end position="341"/>
    </location>
</feature>
<feature type="region of interest" description="Disordered" evidence="4">
    <location>
        <begin position="205"/>
        <end position="266"/>
    </location>
</feature>
<evidence type="ECO:0000313" key="6">
    <source>
        <dbReference type="Proteomes" id="UP001061958"/>
    </source>
</evidence>
<accession>A0A9C7Q5D6</accession>
<dbReference type="GO" id="GO:0006364">
    <property type="term" value="P:rRNA processing"/>
    <property type="evidence" value="ECO:0007669"/>
    <property type="project" value="InterPro"/>
</dbReference>
<comment type="caution">
    <text evidence="5">The sequence shown here is derived from an EMBL/GenBank/DDBJ whole genome shotgun (WGS) entry which is preliminary data.</text>
</comment>
<reference evidence="5" key="2">
    <citation type="submission" date="2022-01" db="EMBL/GenBank/DDBJ databases">
        <authorList>
            <person name="Hirooka S."/>
            <person name="Miyagishima S.Y."/>
        </authorList>
    </citation>
    <scope>NUCLEOTIDE SEQUENCE</scope>
    <source>
        <strain evidence="5">NBRC 102759</strain>
    </source>
</reference>
<evidence type="ECO:0000256" key="3">
    <source>
        <dbReference type="ARBA" id="ARBA00023242"/>
    </source>
</evidence>
<proteinExistence type="predicted"/>
<comment type="subcellular location">
    <subcellularLocation>
        <location evidence="1">Nucleus</location>
        <location evidence="1">Nucleolus</location>
    </subcellularLocation>
</comment>
<protein>
    <recommendedName>
        <fullName evidence="7">U3 small nucleolar RNA-associated protein 14</fullName>
    </recommendedName>
</protein>
<dbReference type="GO" id="GO:0032040">
    <property type="term" value="C:small-subunit processome"/>
    <property type="evidence" value="ECO:0007669"/>
    <property type="project" value="InterPro"/>
</dbReference>
<feature type="region of interest" description="Disordered" evidence="4">
    <location>
        <begin position="448"/>
        <end position="479"/>
    </location>
</feature>
<gene>
    <name evidence="5" type="ORF">GpartN1_g7242.t1</name>
</gene>
<reference evidence="5" key="1">
    <citation type="journal article" date="2022" name="Proc. Natl. Acad. Sci. U.S.A.">
        <title>Life cycle and functional genomics of the unicellular red alga Galdieria for elucidating algal and plant evolution and industrial use.</title>
        <authorList>
            <person name="Hirooka S."/>
            <person name="Itabashi T."/>
            <person name="Ichinose T.M."/>
            <person name="Onuma R."/>
            <person name="Fujiwara T."/>
            <person name="Yamashita S."/>
            <person name="Jong L.W."/>
            <person name="Tomita R."/>
            <person name="Iwane A.H."/>
            <person name="Miyagishima S.Y."/>
        </authorList>
    </citation>
    <scope>NUCLEOTIDE SEQUENCE</scope>
    <source>
        <strain evidence="5">NBRC 102759</strain>
    </source>
</reference>
<dbReference type="EMBL" id="BQMJ01000069">
    <property type="protein sequence ID" value="GJQ15451.1"/>
    <property type="molecule type" value="Genomic_DNA"/>
</dbReference>
<dbReference type="InterPro" id="IPR006709">
    <property type="entry name" value="SSU_processome_Utp14"/>
</dbReference>